<evidence type="ECO:0000313" key="2">
    <source>
        <dbReference type="Proteomes" id="UP000285405"/>
    </source>
</evidence>
<reference evidence="1 2" key="1">
    <citation type="journal article" date="2018" name="BMC Genomics">
        <title>Comparative genome analyses reveal sequence features reflecting distinct modes of host-adaptation between dicot and monocot powdery mildew.</title>
        <authorList>
            <person name="Wu Y."/>
            <person name="Ma X."/>
            <person name="Pan Z."/>
            <person name="Kale S.D."/>
            <person name="Song Y."/>
            <person name="King H."/>
            <person name="Zhang Q."/>
            <person name="Presley C."/>
            <person name="Deng X."/>
            <person name="Wei C.I."/>
            <person name="Xiao S."/>
        </authorList>
    </citation>
    <scope>NUCLEOTIDE SEQUENCE [LARGE SCALE GENOMIC DNA]</scope>
    <source>
        <strain evidence="1">UCSC1</strain>
    </source>
</reference>
<name>A0A420ICQ9_9PEZI</name>
<gene>
    <name evidence="1" type="ORF">GcC1_094034</name>
</gene>
<accession>A0A420ICQ9</accession>
<comment type="caution">
    <text evidence="1">The sequence shown here is derived from an EMBL/GenBank/DDBJ whole genome shotgun (WGS) entry which is preliminary data.</text>
</comment>
<organism evidence="1 2">
    <name type="scientific">Golovinomyces cichoracearum</name>
    <dbReference type="NCBI Taxonomy" id="62708"/>
    <lineage>
        <taxon>Eukaryota</taxon>
        <taxon>Fungi</taxon>
        <taxon>Dikarya</taxon>
        <taxon>Ascomycota</taxon>
        <taxon>Pezizomycotina</taxon>
        <taxon>Leotiomycetes</taxon>
        <taxon>Erysiphales</taxon>
        <taxon>Erysiphaceae</taxon>
        <taxon>Golovinomyces</taxon>
    </lineage>
</organism>
<sequence>MGYVKRNLSYFGKLNENFKELWRQWAHRQDEVQMLINDLSSKDETIRLLDQDIEVAIQQRDDHHHAAQLWKKRVAELSKLLRQRTNEW</sequence>
<dbReference type="Proteomes" id="UP000285405">
    <property type="component" value="Unassembled WGS sequence"/>
</dbReference>
<evidence type="ECO:0000313" key="1">
    <source>
        <dbReference type="EMBL" id="RKF72324.1"/>
    </source>
</evidence>
<proteinExistence type="predicted"/>
<dbReference type="EMBL" id="MCBR01009483">
    <property type="protein sequence ID" value="RKF72324.1"/>
    <property type="molecule type" value="Genomic_DNA"/>
</dbReference>
<dbReference type="AlphaFoldDB" id="A0A420ICQ9"/>
<protein>
    <submittedName>
        <fullName evidence="1">Uncharacterized protein</fullName>
    </submittedName>
</protein>